<evidence type="ECO:0000313" key="4">
    <source>
        <dbReference type="Proteomes" id="UP000658514"/>
    </source>
</evidence>
<comment type="caution">
    <text evidence="3">The sequence shown here is derived from an EMBL/GenBank/DDBJ whole genome shotgun (WGS) entry which is preliminary data.</text>
</comment>
<evidence type="ECO:0000256" key="2">
    <source>
        <dbReference type="SAM" id="Phobius"/>
    </source>
</evidence>
<feature type="transmembrane region" description="Helical" evidence="2">
    <location>
        <begin position="124"/>
        <end position="145"/>
    </location>
</feature>
<evidence type="ECO:0008006" key="5">
    <source>
        <dbReference type="Google" id="ProtNLM"/>
    </source>
</evidence>
<feature type="compositionally biased region" description="Polar residues" evidence="1">
    <location>
        <begin position="79"/>
        <end position="90"/>
    </location>
</feature>
<evidence type="ECO:0000313" key="3">
    <source>
        <dbReference type="EMBL" id="MBD2194265.1"/>
    </source>
</evidence>
<organism evidence="3 4">
    <name type="scientific">Calothrix parietina FACHB-288</name>
    <dbReference type="NCBI Taxonomy" id="2692896"/>
    <lineage>
        <taxon>Bacteria</taxon>
        <taxon>Bacillati</taxon>
        <taxon>Cyanobacteriota</taxon>
        <taxon>Cyanophyceae</taxon>
        <taxon>Nostocales</taxon>
        <taxon>Calotrichaceae</taxon>
        <taxon>Calothrix</taxon>
    </lineage>
</organism>
<keyword evidence="2" id="KW-0812">Transmembrane</keyword>
<dbReference type="RefSeq" id="WP_190541759.1">
    <property type="nucleotide sequence ID" value="NZ_CAWPNO010000051.1"/>
</dbReference>
<reference evidence="3 4" key="1">
    <citation type="journal article" date="2020" name="ISME J.">
        <title>Comparative genomics reveals insights into cyanobacterial evolution and habitat adaptation.</title>
        <authorList>
            <person name="Chen M.Y."/>
            <person name="Teng W.K."/>
            <person name="Zhao L."/>
            <person name="Hu C.X."/>
            <person name="Zhou Y.K."/>
            <person name="Han B.P."/>
            <person name="Song L.R."/>
            <person name="Shu W.S."/>
        </authorList>
    </citation>
    <scope>NUCLEOTIDE SEQUENCE [LARGE SCALE GENOMIC DNA]</scope>
    <source>
        <strain evidence="3 4">FACHB-288</strain>
    </source>
</reference>
<dbReference type="Proteomes" id="UP000658514">
    <property type="component" value="Unassembled WGS sequence"/>
</dbReference>
<keyword evidence="2" id="KW-0472">Membrane</keyword>
<feature type="region of interest" description="Disordered" evidence="1">
    <location>
        <begin position="180"/>
        <end position="230"/>
    </location>
</feature>
<accession>A0ABR8A4E1</accession>
<evidence type="ECO:0000256" key="1">
    <source>
        <dbReference type="SAM" id="MobiDB-lite"/>
    </source>
</evidence>
<name>A0ABR8A4E1_9CYAN</name>
<feature type="region of interest" description="Disordered" evidence="1">
    <location>
        <begin position="1"/>
        <end position="90"/>
    </location>
</feature>
<gene>
    <name evidence="3" type="ORF">H6G24_01985</name>
</gene>
<proteinExistence type="predicted"/>
<feature type="compositionally biased region" description="Polar residues" evidence="1">
    <location>
        <begin position="205"/>
        <end position="230"/>
    </location>
</feature>
<protein>
    <recommendedName>
        <fullName evidence="5">Cell division protein FtsL</fullName>
    </recommendedName>
</protein>
<sequence length="230" mass="25341">MPAARKSAVSVSSNNWFRREPTLSLGKRRSPNRNSATPASTPAVESLPVTTSRQRRSSPKLSVSAKNGSVIHPKERSGKSSANFPEKANSGQKSQKLGFLKFPVNSDRGNLPVWLLRFYTVHRYSSVVAFLLVAATLVVYGWTVYSQDVWSRGYRQLQNLQRHERQLTTTNAALTNKMAEEAEQPTAGLALPTPSRTIFLPPASHSPNSPPDQTTPNQETQQPISSPLGY</sequence>
<keyword evidence="4" id="KW-1185">Reference proteome</keyword>
<dbReference type="EMBL" id="JACJQH010000002">
    <property type="protein sequence ID" value="MBD2194265.1"/>
    <property type="molecule type" value="Genomic_DNA"/>
</dbReference>
<keyword evidence="2" id="KW-1133">Transmembrane helix</keyword>